<dbReference type="Proteomes" id="UP001447188">
    <property type="component" value="Unassembled WGS sequence"/>
</dbReference>
<dbReference type="EMBL" id="JBBBZM010000083">
    <property type="protein sequence ID" value="KAL0634869.1"/>
    <property type="molecule type" value="Genomic_DNA"/>
</dbReference>
<organism evidence="2 3">
    <name type="scientific">Discina gigas</name>
    <dbReference type="NCBI Taxonomy" id="1032678"/>
    <lineage>
        <taxon>Eukaryota</taxon>
        <taxon>Fungi</taxon>
        <taxon>Dikarya</taxon>
        <taxon>Ascomycota</taxon>
        <taxon>Pezizomycotina</taxon>
        <taxon>Pezizomycetes</taxon>
        <taxon>Pezizales</taxon>
        <taxon>Discinaceae</taxon>
        <taxon>Discina</taxon>
    </lineage>
</organism>
<comment type="caution">
    <text evidence="2">The sequence shown here is derived from an EMBL/GenBank/DDBJ whole genome shotgun (WGS) entry which is preliminary data.</text>
</comment>
<proteinExistence type="predicted"/>
<feature type="region of interest" description="Disordered" evidence="1">
    <location>
        <begin position="609"/>
        <end position="630"/>
    </location>
</feature>
<keyword evidence="3" id="KW-1185">Reference proteome</keyword>
<reference evidence="2 3" key="1">
    <citation type="submission" date="2024-02" db="EMBL/GenBank/DDBJ databases">
        <title>Discinaceae phylogenomics.</title>
        <authorList>
            <person name="Dirks A.C."/>
            <person name="James T.Y."/>
        </authorList>
    </citation>
    <scope>NUCLEOTIDE SEQUENCE [LARGE SCALE GENOMIC DNA]</scope>
    <source>
        <strain evidence="2 3">ACD0624</strain>
    </source>
</reference>
<evidence type="ECO:0000256" key="1">
    <source>
        <dbReference type="SAM" id="MobiDB-lite"/>
    </source>
</evidence>
<accession>A0ABR3GFY3</accession>
<sequence>MAIDATPPPFAESSDKFREDDLEFRTITTLLYLLGSHNQRGSDTSPVRRRTDRYLKLLPSVPSMLVMNREVIAIMPKRSATGLTLFICPEPVPDMDGVDAADGEESEKDRISDSVTLMKIPVVNIGDNIFEFIVCNWDQPFEAHAQAIARLIGACKPGDKSWVRLANYSLFQSAPKAARRFATDVFFELLTSLPAANGEYNVPADFPDLTELDKEHLRSLFAFADDDLADRFRFLKQFLYRDDSHISDNPRPFLQDLHGFFVLHLCEVKRNFDALKDLRGGKTPPSVRTLAHAVQRARGVVEDLHHFVWNSEFFKWYITVYQRQAISARYIELTRPKSPALEHEQDIPGEGLADDIQRTVNEDADDEDQDNEAEIADFAPDFEMTGDLLHPLDGPADKIYSWLRVVTSTFHHTLRFKRTMPDAALNLDFQVIKYPISDGMMKDWQETVAELAGDAKTEKEIINVLSSKADGNRKFTPFRPGSTLKFNGRAHCEAVLGCLHSLAKRGQDISWTGVSQDIVDIFKKTYSIVAPSKRCCPICATLIAALSREDGAPELHTLTKHTHIFPTAFPYGLPERIRHQLLVEYKDRLRSALHGLVAKHRTASGMSLQSEALSAGSGDEADPPSKLEEMKREKTELWVELWLGNDEPSRMEKWFILGLKSPEERARYRVELVSQGDVWNGLRVPSYIFE</sequence>
<evidence type="ECO:0000313" key="2">
    <source>
        <dbReference type="EMBL" id="KAL0634869.1"/>
    </source>
</evidence>
<protein>
    <submittedName>
        <fullName evidence="2">Uncharacterized protein</fullName>
    </submittedName>
</protein>
<gene>
    <name evidence="2" type="ORF">Q9L58_006229</name>
</gene>
<name>A0ABR3GFY3_9PEZI</name>
<evidence type="ECO:0000313" key="3">
    <source>
        <dbReference type="Proteomes" id="UP001447188"/>
    </source>
</evidence>